<protein>
    <submittedName>
        <fullName evidence="4">UDP-N-acetylglucosamine 2-epimerase (Non-hydrolyzing)</fullName>
    </submittedName>
</protein>
<gene>
    <name evidence="4" type="ORF">Scinn_15020</name>
</gene>
<dbReference type="Pfam" id="PF02350">
    <property type="entry name" value="Epimerase_2"/>
    <property type="match status" value="1"/>
</dbReference>
<evidence type="ECO:0000256" key="2">
    <source>
        <dbReference type="SAM" id="MobiDB-lite"/>
    </source>
</evidence>
<evidence type="ECO:0000313" key="5">
    <source>
        <dbReference type="Proteomes" id="UP000660554"/>
    </source>
</evidence>
<keyword evidence="1" id="KW-0413">Isomerase</keyword>
<evidence type="ECO:0000259" key="3">
    <source>
        <dbReference type="Pfam" id="PF02350"/>
    </source>
</evidence>
<comment type="similarity">
    <text evidence="1">Belongs to the UDP-N-acetylglucosamine 2-epimerase family.</text>
</comment>
<proteinExistence type="inferred from homology"/>
<feature type="domain" description="UDP-N-acetylglucosamine 2-epimerase" evidence="3">
    <location>
        <begin position="23"/>
        <end position="352"/>
    </location>
</feature>
<organism evidence="4 5">
    <name type="scientific">Streptomyces virginiae</name>
    <name type="common">Streptomyces cinnamonensis</name>
    <dbReference type="NCBI Taxonomy" id="1961"/>
    <lineage>
        <taxon>Bacteria</taxon>
        <taxon>Bacillati</taxon>
        <taxon>Actinomycetota</taxon>
        <taxon>Actinomycetes</taxon>
        <taxon>Kitasatosporales</taxon>
        <taxon>Streptomycetaceae</taxon>
        <taxon>Streptomyces</taxon>
    </lineage>
</organism>
<dbReference type="SUPFAM" id="SSF53756">
    <property type="entry name" value="UDP-Glycosyltransferase/glycogen phosphorylase"/>
    <property type="match status" value="1"/>
</dbReference>
<dbReference type="PANTHER" id="PTHR43174:SF1">
    <property type="entry name" value="UDP-N-ACETYLGLUCOSAMINE 2-EPIMERASE"/>
    <property type="match status" value="1"/>
</dbReference>
<reference evidence="5" key="1">
    <citation type="submission" date="2020-09" db="EMBL/GenBank/DDBJ databases">
        <title>Whole genome shotgun sequence of Streptomyces cinnamonensis NBRC 15873.</title>
        <authorList>
            <person name="Komaki H."/>
            <person name="Tamura T."/>
        </authorList>
    </citation>
    <scope>NUCLEOTIDE SEQUENCE [LARGE SCALE GENOMIC DNA]</scope>
    <source>
        <strain evidence="5">NBRC 15873</strain>
    </source>
</reference>
<dbReference type="RefSeq" id="WP_030656814.1">
    <property type="nucleotide sequence ID" value="NZ_BMRU01000020.1"/>
</dbReference>
<comment type="caution">
    <text evidence="4">The sequence shown here is derived from an EMBL/GenBank/DDBJ whole genome shotgun (WGS) entry which is preliminary data.</text>
</comment>
<dbReference type="GeneID" id="86957746"/>
<evidence type="ECO:0000313" key="4">
    <source>
        <dbReference type="EMBL" id="GHI12039.1"/>
    </source>
</evidence>
<feature type="region of interest" description="Disordered" evidence="2">
    <location>
        <begin position="356"/>
        <end position="376"/>
    </location>
</feature>
<dbReference type="InterPro" id="IPR003331">
    <property type="entry name" value="UDP_GlcNAc_Epimerase_2_dom"/>
</dbReference>
<accession>A0ABQ3NGY2</accession>
<evidence type="ECO:0000256" key="1">
    <source>
        <dbReference type="RuleBase" id="RU003513"/>
    </source>
</evidence>
<name>A0ABQ3NGY2_STRVG</name>
<dbReference type="EMBL" id="BNDV01000002">
    <property type="protein sequence ID" value="GHI12039.1"/>
    <property type="molecule type" value="Genomic_DNA"/>
</dbReference>
<dbReference type="Proteomes" id="UP000660554">
    <property type="component" value="Unassembled WGS sequence"/>
</dbReference>
<dbReference type="InterPro" id="IPR029767">
    <property type="entry name" value="WecB-like"/>
</dbReference>
<keyword evidence="5" id="KW-1185">Reference proteome</keyword>
<dbReference type="NCBIfam" id="TIGR00236">
    <property type="entry name" value="wecB"/>
    <property type="match status" value="1"/>
</dbReference>
<dbReference type="PANTHER" id="PTHR43174">
    <property type="entry name" value="UDP-N-ACETYLGLUCOSAMINE 2-EPIMERASE"/>
    <property type="match status" value="1"/>
</dbReference>
<dbReference type="Gene3D" id="3.40.50.2000">
    <property type="entry name" value="Glycogen Phosphorylase B"/>
    <property type="match status" value="2"/>
</dbReference>
<sequence>MTRIVCVAGARPNYMKIKPVMDALERRGAEVVLVHTGQHYDESMNDVFFRDLGIRQPDRYLGAGSGSHAQQTGRVMAAFEPLVEELAPDAVVVVGDINSTLACALVTAKAGPLLAHVEAGLRSRDWSMPEEVNRVATDRVSDYLLAPSPDAAANLRAEGYREDQIHVVGNVMIDTLLANLDRARQSDVLDRHGLTRGGYGLVTLHRPANVDDPGALRGLLKALGEIAGRCPLLLPVHPRAAQRLAELGVPDGIRLVPAAGYLDFIALQDSARLVLTDSGGVQEETTALGVPCVTLRENTERPVTVTEGTNVLAGTDPDRIVATVDQVLDDPPAPRCPALWDGRASERIAAVLLDGPPARTRPRPTDLVPAAGHGPQ</sequence>
<dbReference type="CDD" id="cd03786">
    <property type="entry name" value="GTB_UDP-GlcNAc_2-Epimerase"/>
    <property type="match status" value="1"/>
</dbReference>